<reference evidence="8 10" key="1">
    <citation type="submission" date="2016-10" db="EMBL/GenBank/DDBJ databases">
        <authorList>
            <person name="de Groot N.N."/>
        </authorList>
    </citation>
    <scope>NUCLEOTIDE SEQUENCE [LARGE SCALE GENOMIC DNA]</scope>
    <source>
        <strain evidence="8 10">DSM 381</strain>
    </source>
</reference>
<dbReference type="Proteomes" id="UP000199579">
    <property type="component" value="Unassembled WGS sequence"/>
</dbReference>
<evidence type="ECO:0000313" key="7">
    <source>
        <dbReference type="EMBL" id="SFB50552.1"/>
    </source>
</evidence>
<feature type="transmembrane region" description="Helical" evidence="5">
    <location>
        <begin position="43"/>
        <end position="60"/>
    </location>
</feature>
<feature type="domain" description="STAS" evidence="6">
    <location>
        <begin position="462"/>
        <end position="575"/>
    </location>
</feature>
<dbReference type="GO" id="GO:0055085">
    <property type="term" value="P:transmembrane transport"/>
    <property type="evidence" value="ECO:0007669"/>
    <property type="project" value="InterPro"/>
</dbReference>
<keyword evidence="3 5" id="KW-1133">Transmembrane helix</keyword>
<dbReference type="GO" id="GO:0016020">
    <property type="term" value="C:membrane"/>
    <property type="evidence" value="ECO:0007669"/>
    <property type="project" value="UniProtKB-SubCell"/>
</dbReference>
<dbReference type="EMBL" id="FOKJ01000064">
    <property type="protein sequence ID" value="SFB50552.1"/>
    <property type="molecule type" value="Genomic_DNA"/>
</dbReference>
<dbReference type="Proteomes" id="UP000198861">
    <property type="component" value="Unassembled WGS sequence"/>
</dbReference>
<dbReference type="InterPro" id="IPR002645">
    <property type="entry name" value="STAS_dom"/>
</dbReference>
<dbReference type="Pfam" id="PF00916">
    <property type="entry name" value="Sulfate_transp"/>
    <property type="match status" value="1"/>
</dbReference>
<keyword evidence="4 5" id="KW-0472">Membrane</keyword>
<feature type="transmembrane region" description="Helical" evidence="5">
    <location>
        <begin position="66"/>
        <end position="90"/>
    </location>
</feature>
<reference evidence="7 9" key="2">
    <citation type="submission" date="2016-10" db="EMBL/GenBank/DDBJ databases">
        <authorList>
            <person name="Varghese N."/>
            <person name="Submissions S."/>
        </authorList>
    </citation>
    <scope>NUCLEOTIDE SEQUENCE [LARGE SCALE GENOMIC DNA]</scope>
    <source>
        <strain evidence="7 9">DSM 282</strain>
    </source>
</reference>
<dbReference type="SUPFAM" id="SSF52091">
    <property type="entry name" value="SpoIIaa-like"/>
    <property type="match status" value="1"/>
</dbReference>
<evidence type="ECO:0000313" key="9">
    <source>
        <dbReference type="Proteomes" id="UP000198861"/>
    </source>
</evidence>
<dbReference type="Gene3D" id="3.30.750.24">
    <property type="entry name" value="STAS domain"/>
    <property type="match status" value="1"/>
</dbReference>
<dbReference type="PROSITE" id="PS50801">
    <property type="entry name" value="STAS"/>
    <property type="match status" value="1"/>
</dbReference>
<proteinExistence type="predicted"/>
<evidence type="ECO:0000256" key="3">
    <source>
        <dbReference type="ARBA" id="ARBA00022989"/>
    </source>
</evidence>
<feature type="transmembrane region" description="Helical" evidence="5">
    <location>
        <begin position="97"/>
        <end position="117"/>
    </location>
</feature>
<feature type="transmembrane region" description="Helical" evidence="5">
    <location>
        <begin position="311"/>
        <end position="331"/>
    </location>
</feature>
<evidence type="ECO:0000256" key="5">
    <source>
        <dbReference type="SAM" id="Phobius"/>
    </source>
</evidence>
<dbReference type="InterPro" id="IPR011547">
    <property type="entry name" value="SLC26A/SulP_dom"/>
</dbReference>
<accession>A0A1I4ERD1</accession>
<evidence type="ECO:0000259" key="6">
    <source>
        <dbReference type="PROSITE" id="PS50801"/>
    </source>
</evidence>
<dbReference type="Pfam" id="PF01740">
    <property type="entry name" value="STAS"/>
    <property type="match status" value="1"/>
</dbReference>
<dbReference type="EMBL" id="FOSX01000054">
    <property type="protein sequence ID" value="SFL08254.1"/>
    <property type="molecule type" value="Genomic_DNA"/>
</dbReference>
<organism evidence="8 10">
    <name type="scientific">Azotobacter beijerinckii</name>
    <dbReference type="NCBI Taxonomy" id="170623"/>
    <lineage>
        <taxon>Bacteria</taxon>
        <taxon>Pseudomonadati</taxon>
        <taxon>Pseudomonadota</taxon>
        <taxon>Gammaproteobacteria</taxon>
        <taxon>Pseudomonadales</taxon>
        <taxon>Pseudomonadaceae</taxon>
        <taxon>Azotobacter</taxon>
    </lineage>
</organism>
<dbReference type="InterPro" id="IPR001902">
    <property type="entry name" value="SLC26A/SulP_fam"/>
</dbReference>
<gene>
    <name evidence="7" type="ORF">SAMN04244571_03320</name>
    <name evidence="8" type="ORF">SAMN04244574_03041</name>
</gene>
<evidence type="ECO:0000313" key="8">
    <source>
        <dbReference type="EMBL" id="SFL08254.1"/>
    </source>
</evidence>
<keyword evidence="9" id="KW-1185">Reference proteome</keyword>
<evidence type="ECO:0000256" key="1">
    <source>
        <dbReference type="ARBA" id="ARBA00004141"/>
    </source>
</evidence>
<feature type="transmembrane region" description="Helical" evidence="5">
    <location>
        <begin position="351"/>
        <end position="384"/>
    </location>
</feature>
<dbReference type="InterPro" id="IPR036513">
    <property type="entry name" value="STAS_dom_sf"/>
</dbReference>
<dbReference type="NCBIfam" id="TIGR00815">
    <property type="entry name" value="sulP"/>
    <property type="match status" value="1"/>
</dbReference>
<feature type="transmembrane region" description="Helical" evidence="5">
    <location>
        <begin position="405"/>
        <end position="435"/>
    </location>
</feature>
<evidence type="ECO:0000256" key="2">
    <source>
        <dbReference type="ARBA" id="ARBA00022692"/>
    </source>
</evidence>
<protein>
    <submittedName>
        <fullName evidence="8">High affinity sulphate transporter 1</fullName>
    </submittedName>
</protein>
<dbReference type="PANTHER" id="PTHR11814">
    <property type="entry name" value="SULFATE TRANSPORTER"/>
    <property type="match status" value="1"/>
</dbReference>
<dbReference type="RefSeq" id="WP_090941376.1">
    <property type="nucleotide sequence ID" value="NZ_FOKJ01000064.1"/>
</dbReference>
<feature type="transmembrane region" description="Helical" evidence="5">
    <location>
        <begin position="277"/>
        <end position="299"/>
    </location>
</feature>
<feature type="transmembrane region" description="Helical" evidence="5">
    <location>
        <begin position="232"/>
        <end position="257"/>
    </location>
</feature>
<feature type="transmembrane region" description="Helical" evidence="5">
    <location>
        <begin position="123"/>
        <end position="146"/>
    </location>
</feature>
<sequence>MKRKGSDSRNRLHGPWAHHGAPPYSRGRVRSFAPEWIRNYQHAWFRLDVIAGLTTAAVVIPKALAYATIAGLPVQVGLYTVLAPLLIYALLGTSRPLSVTTTTTLAILTGAALAGVVPSGDPAALVSAAATLVLLVGAILVLAGFLRLGFVANFISEPVLVGFKAGIGIVIVVDQIPKLLGIHIHKGSFPHNLRAIFESIPQASLPTIAIAALMVAILVIMRRFVPRAPAPIVAVAAGIGLMSLFGLERFGVATVGFVPTGLPAVTLPDWQLLTQLWSAAMGIALMSFTETIAAGRAFAQSDEPTLQPNRELVATGLANVGGALLGAMPAGGGTAQTAVNRIAGARTQLSGLVIAALALGTLLLLAPLIGLMPHATLAAVVIVYSVGLIEPREFREILRVRRTEFVWALVAMGGVVLLGTLQGIVVAIIVSLVGLAHQVSDPPVYVLGRRPNSNVFLPRSDEHPEDESFPGLLLLRPEGRIFFANAARIAQKIQPLIAEARPKVVALDFGNVFDLEYTALKMLVEAEKRHREKGVTLWLVGLNPSVLAMVMHSPLGRTLGPERMFFNLEEAVARYEALSASVSPS</sequence>
<dbReference type="AlphaFoldDB" id="A0A1I4ERD1"/>
<keyword evidence="2 5" id="KW-0812">Transmembrane</keyword>
<feature type="transmembrane region" description="Helical" evidence="5">
    <location>
        <begin position="200"/>
        <end position="220"/>
    </location>
</feature>
<comment type="subcellular location">
    <subcellularLocation>
        <location evidence="1">Membrane</location>
        <topology evidence="1">Multi-pass membrane protein</topology>
    </subcellularLocation>
</comment>
<feature type="transmembrane region" description="Helical" evidence="5">
    <location>
        <begin position="158"/>
        <end position="180"/>
    </location>
</feature>
<name>A0A1I4ERD1_9GAMM</name>
<dbReference type="CDD" id="cd07042">
    <property type="entry name" value="STAS_SulP_like_sulfate_transporter"/>
    <property type="match status" value="1"/>
</dbReference>
<evidence type="ECO:0000256" key="4">
    <source>
        <dbReference type="ARBA" id="ARBA00023136"/>
    </source>
</evidence>
<evidence type="ECO:0000313" key="10">
    <source>
        <dbReference type="Proteomes" id="UP000199579"/>
    </source>
</evidence>